<dbReference type="Proteomes" id="UP001291623">
    <property type="component" value="Unassembled WGS sequence"/>
</dbReference>
<feature type="region of interest" description="Disordered" evidence="1">
    <location>
        <begin position="1"/>
        <end position="38"/>
    </location>
</feature>
<dbReference type="AlphaFoldDB" id="A0AAE1QV80"/>
<proteinExistence type="predicted"/>
<name>A0AAE1QV80_9SOLA</name>
<sequence length="95" mass="10706">MGTENRKHCPVKHGKTISMKHASPQENRSTPKSNLGIKSQALYHHPPLSITSISTIIRSYSFLAVHHAMSRITHFGLVRVRAEWLPRVSVGDNLR</sequence>
<evidence type="ECO:0000256" key="1">
    <source>
        <dbReference type="SAM" id="MobiDB-lite"/>
    </source>
</evidence>
<feature type="compositionally biased region" description="Polar residues" evidence="1">
    <location>
        <begin position="24"/>
        <end position="37"/>
    </location>
</feature>
<evidence type="ECO:0000313" key="3">
    <source>
        <dbReference type="Proteomes" id="UP001291623"/>
    </source>
</evidence>
<reference evidence="2" key="1">
    <citation type="submission" date="2023-12" db="EMBL/GenBank/DDBJ databases">
        <title>Genome assembly of Anisodus tanguticus.</title>
        <authorList>
            <person name="Wang Y.-J."/>
        </authorList>
    </citation>
    <scope>NUCLEOTIDE SEQUENCE</scope>
    <source>
        <strain evidence="2">KB-2021</strain>
        <tissue evidence="2">Leaf</tissue>
    </source>
</reference>
<evidence type="ECO:0000313" key="2">
    <source>
        <dbReference type="EMBL" id="KAK4338787.1"/>
    </source>
</evidence>
<dbReference type="EMBL" id="JAVYJV010000023">
    <property type="protein sequence ID" value="KAK4338787.1"/>
    <property type="molecule type" value="Genomic_DNA"/>
</dbReference>
<accession>A0AAE1QV80</accession>
<keyword evidence="3" id="KW-1185">Reference proteome</keyword>
<organism evidence="2 3">
    <name type="scientific">Anisodus tanguticus</name>
    <dbReference type="NCBI Taxonomy" id="243964"/>
    <lineage>
        <taxon>Eukaryota</taxon>
        <taxon>Viridiplantae</taxon>
        <taxon>Streptophyta</taxon>
        <taxon>Embryophyta</taxon>
        <taxon>Tracheophyta</taxon>
        <taxon>Spermatophyta</taxon>
        <taxon>Magnoliopsida</taxon>
        <taxon>eudicotyledons</taxon>
        <taxon>Gunneridae</taxon>
        <taxon>Pentapetalae</taxon>
        <taxon>asterids</taxon>
        <taxon>lamiids</taxon>
        <taxon>Solanales</taxon>
        <taxon>Solanaceae</taxon>
        <taxon>Solanoideae</taxon>
        <taxon>Hyoscyameae</taxon>
        <taxon>Anisodus</taxon>
    </lineage>
</organism>
<comment type="caution">
    <text evidence="2">The sequence shown here is derived from an EMBL/GenBank/DDBJ whole genome shotgun (WGS) entry which is preliminary data.</text>
</comment>
<protein>
    <submittedName>
        <fullName evidence="2">Uncharacterized protein</fullName>
    </submittedName>
</protein>
<gene>
    <name evidence="2" type="ORF">RND71_040249</name>
</gene>